<evidence type="ECO:0000313" key="2">
    <source>
        <dbReference type="EMBL" id="KCW46260.1"/>
    </source>
</evidence>
<protein>
    <submittedName>
        <fullName evidence="2">Uncharacterized protein</fullName>
    </submittedName>
</protein>
<dbReference type="AlphaFoldDB" id="A0A058ZYX3"/>
<dbReference type="Gramene" id="KCW46260">
    <property type="protein sequence ID" value="KCW46260"/>
    <property type="gene ID" value="EUGRSUZ_K00139"/>
</dbReference>
<dbReference type="InParanoid" id="A0A058ZYX3"/>
<name>A0A058ZYX3_EUCGR</name>
<proteinExistence type="predicted"/>
<sequence>MYQLLFEMTGSHCGSFNSRNAYSFRAEVVQSLKMHMGHHNCGIHVIADVKCRPLLFPAAFGKSKMQPPSCASGTSNIRSRRRPLIMIPRRSPGYKGRDD</sequence>
<accession>A0A058ZYX3</accession>
<organism evidence="2">
    <name type="scientific">Eucalyptus grandis</name>
    <name type="common">Flooded gum</name>
    <dbReference type="NCBI Taxonomy" id="71139"/>
    <lineage>
        <taxon>Eukaryota</taxon>
        <taxon>Viridiplantae</taxon>
        <taxon>Streptophyta</taxon>
        <taxon>Embryophyta</taxon>
        <taxon>Tracheophyta</taxon>
        <taxon>Spermatophyta</taxon>
        <taxon>Magnoliopsida</taxon>
        <taxon>eudicotyledons</taxon>
        <taxon>Gunneridae</taxon>
        <taxon>Pentapetalae</taxon>
        <taxon>rosids</taxon>
        <taxon>malvids</taxon>
        <taxon>Myrtales</taxon>
        <taxon>Myrtaceae</taxon>
        <taxon>Myrtoideae</taxon>
        <taxon>Eucalypteae</taxon>
        <taxon>Eucalyptus</taxon>
    </lineage>
</organism>
<reference evidence="2" key="1">
    <citation type="submission" date="2013-07" db="EMBL/GenBank/DDBJ databases">
        <title>The genome of Eucalyptus grandis.</title>
        <authorList>
            <person name="Schmutz J."/>
            <person name="Hayes R."/>
            <person name="Myburg A."/>
            <person name="Tuskan G."/>
            <person name="Grattapaglia D."/>
            <person name="Rokhsar D.S."/>
        </authorList>
    </citation>
    <scope>NUCLEOTIDE SEQUENCE</scope>
    <source>
        <tissue evidence="2">Leaf extractions</tissue>
    </source>
</reference>
<gene>
    <name evidence="2" type="ORF">EUGRSUZ_K00139</name>
</gene>
<dbReference type="EMBL" id="KK198763">
    <property type="protein sequence ID" value="KCW46260.1"/>
    <property type="molecule type" value="Genomic_DNA"/>
</dbReference>
<feature type="region of interest" description="Disordered" evidence="1">
    <location>
        <begin position="62"/>
        <end position="99"/>
    </location>
</feature>
<evidence type="ECO:0000256" key="1">
    <source>
        <dbReference type="SAM" id="MobiDB-lite"/>
    </source>
</evidence>